<proteinExistence type="predicted"/>
<comment type="caution">
    <text evidence="1">The sequence shown here is derived from an EMBL/GenBank/DDBJ whole genome shotgun (WGS) entry which is preliminary data.</text>
</comment>
<evidence type="ECO:0000313" key="1">
    <source>
        <dbReference type="EMBL" id="TWS06295.1"/>
    </source>
</evidence>
<accession>A0A5C5QLJ0</accession>
<reference evidence="1 2" key="1">
    <citation type="submission" date="2019-06" db="EMBL/GenBank/DDBJ databases">
        <title>Pseudomonas bimorpha sp. nov. isolated from bovine raw milk and skim milk concentrate.</title>
        <authorList>
            <person name="Hofmann K."/>
            <person name="Huptas C."/>
            <person name="Doll E."/>
            <person name="Scherer S."/>
            <person name="Wenning M."/>
        </authorList>
    </citation>
    <scope>NUCLEOTIDE SEQUENCE [LARGE SCALE GENOMIC DNA]</scope>
    <source>
        <strain evidence="1 2">DSM 17835</strain>
    </source>
</reference>
<protein>
    <submittedName>
        <fullName evidence="1">Uncharacterized protein</fullName>
    </submittedName>
</protein>
<dbReference type="Proteomes" id="UP000317951">
    <property type="component" value="Unassembled WGS sequence"/>
</dbReference>
<evidence type="ECO:0000313" key="2">
    <source>
        <dbReference type="Proteomes" id="UP000317951"/>
    </source>
</evidence>
<dbReference type="OrthoDB" id="7021542at2"/>
<gene>
    <name evidence="1" type="ORF">FIV36_04010</name>
</gene>
<name>A0A5C5QLJ0_9PSED</name>
<dbReference type="AlphaFoldDB" id="A0A5C5QLJ0"/>
<sequence length="158" mass="18094">MRADWVAGWRGIRTYRHAELLPGGILGDPQVQHWQFVEQEIHYPWFYVELVRDYGDEKIGSMLMIPTVPVLRRVLEELDDRSWLAQAFLVSPGHLRGEKHWLMEPLTEVSVAEDEEDNQPGYVYRVGGGASYSTHPAIGRGNLRTTEVIFSAGLHLRP</sequence>
<dbReference type="EMBL" id="VFET01000003">
    <property type="protein sequence ID" value="TWS06295.1"/>
    <property type="molecule type" value="Genomic_DNA"/>
</dbReference>
<organism evidence="1 2">
    <name type="scientific">Pseudomonas extremaustralis</name>
    <dbReference type="NCBI Taxonomy" id="359110"/>
    <lineage>
        <taxon>Bacteria</taxon>
        <taxon>Pseudomonadati</taxon>
        <taxon>Pseudomonadota</taxon>
        <taxon>Gammaproteobacteria</taxon>
        <taxon>Pseudomonadales</taxon>
        <taxon>Pseudomonadaceae</taxon>
        <taxon>Pseudomonas</taxon>
    </lineage>
</organism>